<dbReference type="Proteomes" id="UP000594260">
    <property type="component" value="Unplaced"/>
</dbReference>
<dbReference type="RefSeq" id="XP_022669158.1">
    <property type="nucleotide sequence ID" value="XM_022813423.1"/>
</dbReference>
<dbReference type="GO" id="GO:0005856">
    <property type="term" value="C:cytoskeleton"/>
    <property type="evidence" value="ECO:0007669"/>
    <property type="project" value="TreeGrafter"/>
</dbReference>
<dbReference type="GeneID" id="111253671"/>
<dbReference type="RefSeq" id="XP_022669160.1">
    <property type="nucleotide sequence ID" value="XM_022813425.1"/>
</dbReference>
<dbReference type="CTD" id="116529"/>
<name>A0A7M7KQE7_VARDE</name>
<dbReference type="EnsemblMetazoa" id="XM_022813422">
    <property type="protein sequence ID" value="XP_022669157"/>
    <property type="gene ID" value="LOC111253671"/>
</dbReference>
<dbReference type="InterPro" id="IPR036409">
    <property type="entry name" value="Aldolase_II/adducin_N_sf"/>
</dbReference>
<sequence>MADESNGGTNGTFDPEDPELQRQMMRPADIAADMKEMDRRKRVEMIMNSQVFREELERIVESQLRSGYTPGNIQALQQVTDMLLPSSQKQRGCPLLPINDIRGVDGLRYSPPERALRCKMAALCRLLDMYGWAATAGQGQFTHATVRISQDQEHFLINPFGLLLHEVTASSLLKVDMQGQVIDSGTTTFSFARGAFAQHAIVHAHRPDIKAIVQTRHPAIVTVSAMKNGLMPVCSDAALLGDISYATAGVDCEGLSKALGPVNKIVFIRNQGALIGGDSIEEAFASLAATVSACEQLLALAPLGLDNVYVLSPEEMAAIREEQKQQTKDHEPAIPADEDKDKMDSKLSRRLRLCDVAFEAHMRTLDNSGLRTGYFYRQPLLRDERPRAKNDVEVPPSASSFGQSFDEDKWLSPLRKLLDAKKTQDKMRYVNSPNSYQRVEVLETGTADPRKITKWVQEGQAQGGGTNQQTVVKIEGGSHQFVPTNTDPAEFKRKQKEMKANRLNSKVTAGPQSNILEGYTWDEIRQMQDTINRQSGGDNVVLVGAASKGIIQRDFQHNAMVYKSVYQKNPFDGITDEELEEYRALIERKMRGEPIEDDIPECLRPLLQEPIAHAAVPAATLSSTPVKSSPTGVPPAAHRSPIQSPVSEEDPVYRSPSSSVRRSLSARMAAEDAEEQRSQSLGFGRRYFSERKPKKSGKDQDKENEKSGDESKSLSSKEVSESVSSPSKSEKKKKKKSGGLSTASFFKKKSSKTPKEETA</sequence>
<dbReference type="InterPro" id="IPR051017">
    <property type="entry name" value="Aldolase-II_Adducin_sf"/>
</dbReference>
<dbReference type="KEGG" id="vde:111253671"/>
<dbReference type="PANTHER" id="PTHR10672:SF3">
    <property type="entry name" value="PROTEIN HU-LI TAI SHAO"/>
    <property type="match status" value="1"/>
</dbReference>
<dbReference type="FunCoup" id="A0A7M7KQE7">
    <property type="interactions" value="503"/>
</dbReference>
<organism evidence="4 5">
    <name type="scientific">Varroa destructor</name>
    <name type="common">Honeybee mite</name>
    <dbReference type="NCBI Taxonomy" id="109461"/>
    <lineage>
        <taxon>Eukaryota</taxon>
        <taxon>Metazoa</taxon>
        <taxon>Ecdysozoa</taxon>
        <taxon>Arthropoda</taxon>
        <taxon>Chelicerata</taxon>
        <taxon>Arachnida</taxon>
        <taxon>Acari</taxon>
        <taxon>Parasitiformes</taxon>
        <taxon>Mesostigmata</taxon>
        <taxon>Gamasina</taxon>
        <taxon>Dermanyssoidea</taxon>
        <taxon>Varroidae</taxon>
        <taxon>Varroa</taxon>
    </lineage>
</organism>
<feature type="compositionally biased region" description="Polar residues" evidence="2">
    <location>
        <begin position="620"/>
        <end position="631"/>
    </location>
</feature>
<evidence type="ECO:0000259" key="3">
    <source>
        <dbReference type="SMART" id="SM01007"/>
    </source>
</evidence>
<evidence type="ECO:0000256" key="2">
    <source>
        <dbReference type="SAM" id="MobiDB-lite"/>
    </source>
</evidence>
<dbReference type="SUPFAM" id="SSF53639">
    <property type="entry name" value="AraD/HMP-PK domain-like"/>
    <property type="match status" value="1"/>
</dbReference>
<feature type="compositionally biased region" description="Low complexity" evidence="2">
    <location>
        <begin position="713"/>
        <end position="727"/>
    </location>
</feature>
<feature type="domain" description="Class II aldolase/adducin N-terminal" evidence="3">
    <location>
        <begin position="118"/>
        <end position="298"/>
    </location>
</feature>
<dbReference type="GO" id="GO:0005886">
    <property type="term" value="C:plasma membrane"/>
    <property type="evidence" value="ECO:0007669"/>
    <property type="project" value="UniProtKB-SubCell"/>
</dbReference>
<dbReference type="PANTHER" id="PTHR10672">
    <property type="entry name" value="ADDUCIN"/>
    <property type="match status" value="1"/>
</dbReference>
<dbReference type="Gene3D" id="3.40.225.10">
    <property type="entry name" value="Class II aldolase/adducin N-terminal domain"/>
    <property type="match status" value="1"/>
</dbReference>
<dbReference type="Pfam" id="PF00596">
    <property type="entry name" value="Aldolase_II"/>
    <property type="match status" value="1"/>
</dbReference>
<evidence type="ECO:0000313" key="5">
    <source>
        <dbReference type="Proteomes" id="UP000594260"/>
    </source>
</evidence>
<dbReference type="EnsemblMetazoa" id="XM_022813423">
    <property type="protein sequence ID" value="XP_022669158"/>
    <property type="gene ID" value="LOC111253671"/>
</dbReference>
<dbReference type="AlphaFoldDB" id="A0A7M7KQE7"/>
<accession>A0A7M7KQE7</accession>
<feature type="region of interest" description="Disordered" evidence="2">
    <location>
        <begin position="1"/>
        <end position="22"/>
    </location>
</feature>
<dbReference type="InParanoid" id="A0A7M7KQE7"/>
<dbReference type="SMART" id="SM01007">
    <property type="entry name" value="Aldolase_II"/>
    <property type="match status" value="1"/>
</dbReference>
<dbReference type="EnsemblMetazoa" id="XM_022813424">
    <property type="protein sequence ID" value="XP_022669159"/>
    <property type="gene ID" value="LOC111253671"/>
</dbReference>
<dbReference type="OMA" id="LEWESWM"/>
<reference evidence="4" key="1">
    <citation type="submission" date="2021-01" db="UniProtKB">
        <authorList>
            <consortium name="EnsemblMetazoa"/>
        </authorList>
    </citation>
    <scope>IDENTIFICATION</scope>
</reference>
<dbReference type="RefSeq" id="XP_022669157.1">
    <property type="nucleotide sequence ID" value="XM_022813422.1"/>
</dbReference>
<dbReference type="EnsemblMetazoa" id="XM_022813425">
    <property type="protein sequence ID" value="XP_022669160"/>
    <property type="gene ID" value="LOC111253671"/>
</dbReference>
<dbReference type="OrthoDB" id="3238794at2759"/>
<evidence type="ECO:0000256" key="1">
    <source>
        <dbReference type="ARBA" id="ARBA00006274"/>
    </source>
</evidence>
<dbReference type="GO" id="GO:0051015">
    <property type="term" value="F:actin filament binding"/>
    <property type="evidence" value="ECO:0007669"/>
    <property type="project" value="TreeGrafter"/>
</dbReference>
<proteinExistence type="inferred from homology"/>
<feature type="region of interest" description="Disordered" evidence="2">
    <location>
        <begin position="618"/>
        <end position="759"/>
    </location>
</feature>
<feature type="compositionally biased region" description="Basic and acidic residues" evidence="2">
    <location>
        <begin position="687"/>
        <end position="712"/>
    </location>
</feature>
<feature type="region of interest" description="Disordered" evidence="2">
    <location>
        <begin position="321"/>
        <end position="344"/>
    </location>
</feature>
<comment type="similarity">
    <text evidence="1">Belongs to the aldolase class II family. Adducin subfamily.</text>
</comment>
<protein>
    <recommendedName>
        <fullName evidence="3">Class II aldolase/adducin N-terminal domain-containing protein</fullName>
    </recommendedName>
</protein>
<keyword evidence="5" id="KW-1185">Reference proteome</keyword>
<dbReference type="RefSeq" id="XP_022669159.1">
    <property type="nucleotide sequence ID" value="XM_022813424.1"/>
</dbReference>
<dbReference type="InterPro" id="IPR001303">
    <property type="entry name" value="Aldolase_II/adducin_N"/>
</dbReference>
<feature type="compositionally biased region" description="Low complexity" evidence="2">
    <location>
        <begin position="654"/>
        <end position="667"/>
    </location>
</feature>
<dbReference type="GO" id="GO:0014069">
    <property type="term" value="C:postsynaptic density"/>
    <property type="evidence" value="ECO:0007669"/>
    <property type="project" value="TreeGrafter"/>
</dbReference>
<evidence type="ECO:0000313" key="4">
    <source>
        <dbReference type="EnsemblMetazoa" id="XP_022669157"/>
    </source>
</evidence>